<dbReference type="EMBL" id="BMTP01000031">
    <property type="protein sequence ID" value="GGU67352.1"/>
    <property type="molecule type" value="Genomic_DNA"/>
</dbReference>
<feature type="region of interest" description="Disordered" evidence="1">
    <location>
        <begin position="1"/>
        <end position="22"/>
    </location>
</feature>
<dbReference type="AlphaFoldDB" id="A0A918I4D5"/>
<dbReference type="Proteomes" id="UP000636661">
    <property type="component" value="Unassembled WGS sequence"/>
</dbReference>
<sequence>MESEAGARTMTAVTTRRALGAGPEVPAQGIRAAEADLLAALPGVRLPDLDELRARGVLGARPASAAAEDPKPAPQDAASGAFSDARV</sequence>
<comment type="caution">
    <text evidence="2">The sequence shown here is derived from an EMBL/GenBank/DDBJ whole genome shotgun (WGS) entry which is preliminary data.</text>
</comment>
<keyword evidence="3" id="KW-1185">Reference proteome</keyword>
<feature type="compositionally biased region" description="Low complexity" evidence="1">
    <location>
        <begin position="1"/>
        <end position="18"/>
    </location>
</feature>
<reference evidence="2" key="2">
    <citation type="submission" date="2020-09" db="EMBL/GenBank/DDBJ databases">
        <authorList>
            <person name="Sun Q."/>
            <person name="Ohkuma M."/>
        </authorList>
    </citation>
    <scope>NUCLEOTIDE SEQUENCE</scope>
    <source>
        <strain evidence="2">JCM 4391</strain>
    </source>
</reference>
<evidence type="ECO:0000313" key="2">
    <source>
        <dbReference type="EMBL" id="GGU67352.1"/>
    </source>
</evidence>
<accession>A0A918I4D5</accession>
<evidence type="ECO:0000313" key="3">
    <source>
        <dbReference type="Proteomes" id="UP000636661"/>
    </source>
</evidence>
<gene>
    <name evidence="2" type="ORF">GCM10010274_64760</name>
</gene>
<name>A0A918I4D5_9ACTN</name>
<protein>
    <submittedName>
        <fullName evidence="2">Uncharacterized protein</fullName>
    </submittedName>
</protein>
<proteinExistence type="predicted"/>
<organism evidence="2 3">
    <name type="scientific">Streptomyces lavendofoliae</name>
    <dbReference type="NCBI Taxonomy" id="67314"/>
    <lineage>
        <taxon>Bacteria</taxon>
        <taxon>Bacillati</taxon>
        <taxon>Actinomycetota</taxon>
        <taxon>Actinomycetes</taxon>
        <taxon>Kitasatosporales</taxon>
        <taxon>Streptomycetaceae</taxon>
        <taxon>Streptomyces</taxon>
    </lineage>
</organism>
<evidence type="ECO:0000256" key="1">
    <source>
        <dbReference type="SAM" id="MobiDB-lite"/>
    </source>
</evidence>
<feature type="region of interest" description="Disordered" evidence="1">
    <location>
        <begin position="61"/>
        <end position="87"/>
    </location>
</feature>
<reference evidence="2" key="1">
    <citation type="journal article" date="2014" name="Int. J. Syst. Evol. Microbiol.">
        <title>Complete genome sequence of Corynebacterium casei LMG S-19264T (=DSM 44701T), isolated from a smear-ripened cheese.</title>
        <authorList>
            <consortium name="US DOE Joint Genome Institute (JGI-PGF)"/>
            <person name="Walter F."/>
            <person name="Albersmeier A."/>
            <person name="Kalinowski J."/>
            <person name="Ruckert C."/>
        </authorList>
    </citation>
    <scope>NUCLEOTIDE SEQUENCE</scope>
    <source>
        <strain evidence="2">JCM 4391</strain>
    </source>
</reference>